<protein>
    <recommendedName>
        <fullName evidence="6">Two-component system response regulator</fullName>
    </recommendedName>
</protein>
<proteinExistence type="predicted"/>
<dbReference type="InterPro" id="IPR037522">
    <property type="entry name" value="HD_GYP_dom"/>
</dbReference>
<dbReference type="PROSITE" id="PS50110">
    <property type="entry name" value="RESPONSE_REGULATORY"/>
    <property type="match status" value="1"/>
</dbReference>
<dbReference type="PROSITE" id="PS51832">
    <property type="entry name" value="HD_GYP"/>
    <property type="match status" value="1"/>
</dbReference>
<keyword evidence="1" id="KW-0597">Phosphoprotein</keyword>
<feature type="modified residue" description="4-aspartylphosphate" evidence="1">
    <location>
        <position position="72"/>
    </location>
</feature>
<dbReference type="Proteomes" id="UP001465153">
    <property type="component" value="Unassembled WGS sequence"/>
</dbReference>
<dbReference type="PANTHER" id="PTHR45228:SF1">
    <property type="entry name" value="CYCLIC DI-GMP PHOSPHODIESTERASE TM_0186"/>
    <property type="match status" value="1"/>
</dbReference>
<dbReference type="EMBL" id="BAABWN010000005">
    <property type="protein sequence ID" value="GAA6168057.1"/>
    <property type="molecule type" value="Genomic_DNA"/>
</dbReference>
<dbReference type="CDD" id="cd00077">
    <property type="entry name" value="HDc"/>
    <property type="match status" value="1"/>
</dbReference>
<dbReference type="InterPro" id="IPR003607">
    <property type="entry name" value="HD/PDEase_dom"/>
</dbReference>
<evidence type="ECO:0000313" key="4">
    <source>
        <dbReference type="EMBL" id="GAA6168057.1"/>
    </source>
</evidence>
<keyword evidence="5" id="KW-1185">Reference proteome</keyword>
<dbReference type="InterPro" id="IPR011006">
    <property type="entry name" value="CheY-like_superfamily"/>
</dbReference>
<sequence>MMSNLIANQTSHHQYDLATNASILMVSEDATSMFELEEFLFNSGYLNVEIATNLTDITRLFELSHFDLVIVDEQVSPVLGARTCEFVRSESEHTDFPSANVVLFAQGTLHEIPAYHTFDEVLVSPLNPVEVNLRISNLLKNRIHREESDRIKDELETKLLGRTKQLYETQLKLIDYLSQNIDNTPKQVGSTDRLIGRYVSIVGKAMGLSDQECDLLEQASPLHDLGNIGIPDEVLLKNGKLSDKDMAIVRKHVEIGANLLSSSDNEMMKVAATIAETHHERWDGNGYPSGLKGQQIPLCSRIVAVCDVFNALTSNRPHRPSWRVSKALEYLKKNAGSQFDPDVVRSFQAVINEVLACRENILKLQGFKRAMQ</sequence>
<feature type="domain" description="HD-GYP" evidence="3">
    <location>
        <begin position="166"/>
        <end position="363"/>
    </location>
</feature>
<dbReference type="SUPFAM" id="SSF52172">
    <property type="entry name" value="CheY-like"/>
    <property type="match status" value="1"/>
</dbReference>
<evidence type="ECO:0000256" key="1">
    <source>
        <dbReference type="PROSITE-ProRule" id="PRU00169"/>
    </source>
</evidence>
<dbReference type="Gene3D" id="1.10.3210.10">
    <property type="entry name" value="Hypothetical protein af1432"/>
    <property type="match status" value="1"/>
</dbReference>
<dbReference type="InterPro" id="IPR001789">
    <property type="entry name" value="Sig_transdc_resp-reg_receiver"/>
</dbReference>
<reference evidence="4 5" key="1">
    <citation type="submission" date="2024-04" db="EMBL/GenBank/DDBJ databases">
        <title>Draft genome sequence of Sessilibacter corallicola NBRC 116591.</title>
        <authorList>
            <person name="Miyakawa T."/>
            <person name="Kusuya Y."/>
            <person name="Miura T."/>
        </authorList>
    </citation>
    <scope>NUCLEOTIDE SEQUENCE [LARGE SCALE GENOMIC DNA]</scope>
    <source>
        <strain evidence="4 5">KU-00831-HH</strain>
    </source>
</reference>
<accession>A0ABQ0A8T1</accession>
<dbReference type="PANTHER" id="PTHR45228">
    <property type="entry name" value="CYCLIC DI-GMP PHOSPHODIESTERASE TM_0186-RELATED"/>
    <property type="match status" value="1"/>
</dbReference>
<dbReference type="SUPFAM" id="SSF109604">
    <property type="entry name" value="HD-domain/PDEase-like"/>
    <property type="match status" value="1"/>
</dbReference>
<evidence type="ECO:0008006" key="6">
    <source>
        <dbReference type="Google" id="ProtNLM"/>
    </source>
</evidence>
<dbReference type="Pfam" id="PF13487">
    <property type="entry name" value="HD_5"/>
    <property type="match status" value="1"/>
</dbReference>
<evidence type="ECO:0000259" key="2">
    <source>
        <dbReference type="PROSITE" id="PS50110"/>
    </source>
</evidence>
<gene>
    <name evidence="4" type="ORF">NBRC116591_18680</name>
</gene>
<name>A0ABQ0A8T1_9GAMM</name>
<dbReference type="InterPro" id="IPR052020">
    <property type="entry name" value="Cyclic_di-GMP/3'3'-cGAMP_PDE"/>
</dbReference>
<organism evidence="4 5">
    <name type="scientific">Sessilibacter corallicola</name>
    <dbReference type="NCBI Taxonomy" id="2904075"/>
    <lineage>
        <taxon>Bacteria</taxon>
        <taxon>Pseudomonadati</taxon>
        <taxon>Pseudomonadota</taxon>
        <taxon>Gammaproteobacteria</taxon>
        <taxon>Cellvibrionales</taxon>
        <taxon>Cellvibrionaceae</taxon>
        <taxon>Sessilibacter</taxon>
    </lineage>
</organism>
<dbReference type="Gene3D" id="3.40.50.2300">
    <property type="match status" value="1"/>
</dbReference>
<evidence type="ECO:0000313" key="5">
    <source>
        <dbReference type="Proteomes" id="UP001465153"/>
    </source>
</evidence>
<evidence type="ECO:0000259" key="3">
    <source>
        <dbReference type="PROSITE" id="PS51832"/>
    </source>
</evidence>
<comment type="caution">
    <text evidence="4">The sequence shown here is derived from an EMBL/GenBank/DDBJ whole genome shotgun (WGS) entry which is preliminary data.</text>
</comment>
<dbReference type="RefSeq" id="WP_233090861.1">
    <property type="nucleotide sequence ID" value="NZ_BAABWN010000005.1"/>
</dbReference>
<feature type="domain" description="Response regulatory" evidence="2">
    <location>
        <begin position="22"/>
        <end position="139"/>
    </location>
</feature>